<dbReference type="Pfam" id="PF13621">
    <property type="entry name" value="Cupin_8"/>
    <property type="match status" value="2"/>
</dbReference>
<dbReference type="PANTHER" id="PTHR12461:SF99">
    <property type="entry name" value="BIFUNCTIONAL PEPTIDASE AND (3S)-LYSYL HYDROXYLASE JMJD7"/>
    <property type="match status" value="1"/>
</dbReference>
<sequence>MADVTSTPEGGLPRVEVLRLLQAASREVRELDVGGRVDVVPLSELSPLRFATQYVARNKPLVITGALDGWPAMRLWGERYLANHPAAQSVVTVDVTPNGRGDAITAVADPSAGAVSRWFVTPHERRMRLVDFFRLMRHQNSNLSEELGGLMDDIGPGLAWAEEVFGGAPEATNLWIGDGRSATSFHKAAPPAPLSPAPRPAPRPFPPFPPPHDHYENLYAVLRGTKTFTLLPPCDAYRMYLTRAPAASYMPYTEVPPGARYAEVSPRPGCAPPSAGRAGEPGVAAAASTAAEAGGAGGDAAEAAETSGCAGRLVADPGYEVLWSAVDTTTRGEDPAADAEARAAQPLFYGPSSPAGSRAGGRVRTKAGDGGAASCSGGDSDGGSDCEADPWDAAGGPPLVVDVGPGQVLYLPSLWYHQVEQREGGTEERRRAAAGRHGAPASRRHGAAAAGAEGAEGAGCSGEGEEEYVIAVNFWYDMKYDSRYSSFKLVEALAVAAGLAEKPPEREAVC</sequence>
<name>A0A150H451_GONPE</name>
<comment type="caution">
    <text evidence="4">The sequence shown here is derived from an EMBL/GenBank/DDBJ whole genome shotgun (WGS) entry which is preliminary data.</text>
</comment>
<evidence type="ECO:0000259" key="3">
    <source>
        <dbReference type="PROSITE" id="PS51184"/>
    </source>
</evidence>
<evidence type="ECO:0000256" key="2">
    <source>
        <dbReference type="SAM" id="MobiDB-lite"/>
    </source>
</evidence>
<evidence type="ECO:0000256" key="1">
    <source>
        <dbReference type="ARBA" id="ARBA00006801"/>
    </source>
</evidence>
<dbReference type="STRING" id="33097.A0A150H451"/>
<reference evidence="5" key="1">
    <citation type="journal article" date="2016" name="Nat. Commun.">
        <title>The Gonium pectorale genome demonstrates co-option of cell cycle regulation during the evolution of multicellularity.</title>
        <authorList>
            <person name="Hanschen E.R."/>
            <person name="Marriage T.N."/>
            <person name="Ferris P.J."/>
            <person name="Hamaji T."/>
            <person name="Toyoda A."/>
            <person name="Fujiyama A."/>
            <person name="Neme R."/>
            <person name="Noguchi H."/>
            <person name="Minakuchi Y."/>
            <person name="Suzuki M."/>
            <person name="Kawai-Toyooka H."/>
            <person name="Smith D.R."/>
            <person name="Sparks H."/>
            <person name="Anderson J."/>
            <person name="Bakaric R."/>
            <person name="Luria V."/>
            <person name="Karger A."/>
            <person name="Kirschner M.W."/>
            <person name="Durand P.M."/>
            <person name="Michod R.E."/>
            <person name="Nozaki H."/>
            <person name="Olson B.J."/>
        </authorList>
    </citation>
    <scope>NUCLEOTIDE SEQUENCE [LARGE SCALE GENOMIC DNA]</scope>
    <source>
        <strain evidence="5">NIES-2863</strain>
    </source>
</reference>
<dbReference type="PANTHER" id="PTHR12461">
    <property type="entry name" value="HYPOXIA-INDUCIBLE FACTOR 1 ALPHA INHIBITOR-RELATED"/>
    <property type="match status" value="1"/>
</dbReference>
<organism evidence="4 5">
    <name type="scientific">Gonium pectorale</name>
    <name type="common">Green alga</name>
    <dbReference type="NCBI Taxonomy" id="33097"/>
    <lineage>
        <taxon>Eukaryota</taxon>
        <taxon>Viridiplantae</taxon>
        <taxon>Chlorophyta</taxon>
        <taxon>core chlorophytes</taxon>
        <taxon>Chlorophyceae</taxon>
        <taxon>CS clade</taxon>
        <taxon>Chlamydomonadales</taxon>
        <taxon>Volvocaceae</taxon>
        <taxon>Gonium</taxon>
    </lineage>
</organism>
<dbReference type="SUPFAM" id="SSF51197">
    <property type="entry name" value="Clavaminate synthase-like"/>
    <property type="match status" value="1"/>
</dbReference>
<comment type="similarity">
    <text evidence="1">Belongs to the JARID1 histone demethylase family.</text>
</comment>
<keyword evidence="5" id="KW-1185">Reference proteome</keyword>
<feature type="region of interest" description="Disordered" evidence="2">
    <location>
        <begin position="264"/>
        <end position="283"/>
    </location>
</feature>
<evidence type="ECO:0000313" key="5">
    <source>
        <dbReference type="Proteomes" id="UP000075714"/>
    </source>
</evidence>
<dbReference type="PROSITE" id="PS51184">
    <property type="entry name" value="JMJC"/>
    <property type="match status" value="1"/>
</dbReference>
<dbReference type="Proteomes" id="UP000075714">
    <property type="component" value="Unassembled WGS sequence"/>
</dbReference>
<dbReference type="InterPro" id="IPR003347">
    <property type="entry name" value="JmjC_dom"/>
</dbReference>
<dbReference type="AlphaFoldDB" id="A0A150H451"/>
<evidence type="ECO:0000313" key="4">
    <source>
        <dbReference type="EMBL" id="KXZ56896.1"/>
    </source>
</evidence>
<protein>
    <recommendedName>
        <fullName evidence="3">JmjC domain-containing protein</fullName>
    </recommendedName>
</protein>
<feature type="compositionally biased region" description="Low complexity" evidence="2">
    <location>
        <begin position="350"/>
        <end position="362"/>
    </location>
</feature>
<dbReference type="InterPro" id="IPR014710">
    <property type="entry name" value="RmlC-like_jellyroll"/>
</dbReference>
<feature type="compositionally biased region" description="Basic and acidic residues" evidence="2">
    <location>
        <begin position="421"/>
        <end position="431"/>
    </location>
</feature>
<feature type="compositionally biased region" description="Low complexity" evidence="2">
    <location>
        <begin position="435"/>
        <end position="453"/>
    </location>
</feature>
<dbReference type="InterPro" id="IPR041667">
    <property type="entry name" value="Cupin_8"/>
</dbReference>
<dbReference type="Gene3D" id="2.60.120.10">
    <property type="entry name" value="Jelly Rolls"/>
    <property type="match status" value="2"/>
</dbReference>
<dbReference type="OrthoDB" id="415358at2759"/>
<proteinExistence type="inferred from homology"/>
<gene>
    <name evidence="4" type="ORF">GPECTOR_1g808</name>
</gene>
<feature type="region of interest" description="Disordered" evidence="2">
    <location>
        <begin position="421"/>
        <end position="458"/>
    </location>
</feature>
<dbReference type="EMBL" id="LSYV01000002">
    <property type="protein sequence ID" value="KXZ56896.1"/>
    <property type="molecule type" value="Genomic_DNA"/>
</dbReference>
<accession>A0A150H451</accession>
<feature type="region of interest" description="Disordered" evidence="2">
    <location>
        <begin position="330"/>
        <end position="393"/>
    </location>
</feature>
<feature type="domain" description="JmjC" evidence="3">
    <location>
        <begin position="136"/>
        <end position="491"/>
    </location>
</feature>